<protein>
    <submittedName>
        <fullName evidence="1">Riboflavin biosynthesis protein RibD domain protein</fullName>
    </submittedName>
</protein>
<accession>T1ARZ8</accession>
<proteinExistence type="predicted"/>
<dbReference type="AlphaFoldDB" id="T1ARZ8"/>
<comment type="caution">
    <text evidence="1">The sequence shown here is derived from an EMBL/GenBank/DDBJ whole genome shotgun (WGS) entry which is preliminary data.</text>
</comment>
<gene>
    <name evidence="1" type="ORF">B1B_13784</name>
</gene>
<reference evidence="1" key="1">
    <citation type="submission" date="2013-08" db="EMBL/GenBank/DDBJ databases">
        <authorList>
            <person name="Mendez C."/>
            <person name="Richter M."/>
            <person name="Ferrer M."/>
            <person name="Sanchez J."/>
        </authorList>
    </citation>
    <scope>NUCLEOTIDE SEQUENCE</scope>
</reference>
<reference evidence="1" key="2">
    <citation type="journal article" date="2014" name="ISME J.">
        <title>Microbial stratification in low pH oxic and suboxic macroscopic growths along an acid mine drainage.</title>
        <authorList>
            <person name="Mendez-Garcia C."/>
            <person name="Mesa V."/>
            <person name="Sprenger R.R."/>
            <person name="Richter M."/>
            <person name="Diez M.S."/>
            <person name="Solano J."/>
            <person name="Bargiela R."/>
            <person name="Golyshina O.V."/>
            <person name="Manteca A."/>
            <person name="Ramos J.L."/>
            <person name="Gallego J.R."/>
            <person name="Llorente I."/>
            <person name="Martins Dos Santos V.A."/>
            <person name="Jensen O.N."/>
            <person name="Pelaez A.I."/>
            <person name="Sanchez J."/>
            <person name="Ferrer M."/>
        </authorList>
    </citation>
    <scope>NUCLEOTIDE SEQUENCE</scope>
</reference>
<name>T1ARZ8_9ZZZZ</name>
<organism evidence="1">
    <name type="scientific">mine drainage metagenome</name>
    <dbReference type="NCBI Taxonomy" id="410659"/>
    <lineage>
        <taxon>unclassified sequences</taxon>
        <taxon>metagenomes</taxon>
        <taxon>ecological metagenomes</taxon>
    </lineage>
</organism>
<feature type="non-terminal residue" evidence="1">
    <location>
        <position position="1"/>
    </location>
</feature>
<dbReference type="EMBL" id="AUZY01009091">
    <property type="protein sequence ID" value="EQD43504.1"/>
    <property type="molecule type" value="Genomic_DNA"/>
</dbReference>
<sequence length="53" mass="6176">LLLGRLTYENLYSVWPKRKDNPYTEVLNKTQKYVASRTLQEPLPSDELDPPQG</sequence>
<evidence type="ECO:0000313" key="1">
    <source>
        <dbReference type="EMBL" id="EQD43504.1"/>
    </source>
</evidence>